<keyword evidence="5" id="KW-0410">Iron transport</keyword>
<accession>A0A1G9JDE2</accession>
<feature type="transmembrane region" description="Helical" evidence="10">
    <location>
        <begin position="20"/>
        <end position="39"/>
    </location>
</feature>
<feature type="transmembrane region" description="Helical" evidence="10">
    <location>
        <begin position="192"/>
        <end position="210"/>
    </location>
</feature>
<evidence type="ECO:0000256" key="6">
    <source>
        <dbReference type="ARBA" id="ARBA00022692"/>
    </source>
</evidence>
<keyword evidence="3" id="KW-0813">Transport</keyword>
<feature type="transmembrane region" description="Helical" evidence="10">
    <location>
        <begin position="305"/>
        <end position="324"/>
    </location>
</feature>
<dbReference type="Proteomes" id="UP000199068">
    <property type="component" value="Unassembled WGS sequence"/>
</dbReference>
<keyword evidence="4" id="KW-1003">Cell membrane</keyword>
<evidence type="ECO:0000256" key="3">
    <source>
        <dbReference type="ARBA" id="ARBA00022448"/>
    </source>
</evidence>
<dbReference type="PANTHER" id="PTHR30472">
    <property type="entry name" value="FERRIC ENTEROBACTIN TRANSPORT SYSTEM PERMEASE PROTEIN"/>
    <property type="match status" value="1"/>
</dbReference>
<dbReference type="Gene3D" id="1.10.3470.10">
    <property type="entry name" value="ABC transporter involved in vitamin B12 uptake, BtuC"/>
    <property type="match status" value="1"/>
</dbReference>
<dbReference type="EMBL" id="FNGW01000001">
    <property type="protein sequence ID" value="SDL35153.1"/>
    <property type="molecule type" value="Genomic_DNA"/>
</dbReference>
<dbReference type="Pfam" id="PF01032">
    <property type="entry name" value="FecCD"/>
    <property type="match status" value="1"/>
</dbReference>
<dbReference type="GO" id="GO:0022857">
    <property type="term" value="F:transmembrane transporter activity"/>
    <property type="evidence" value="ECO:0007669"/>
    <property type="project" value="InterPro"/>
</dbReference>
<comment type="similarity">
    <text evidence="2">Belongs to the binding-protein-dependent transport system permease family. FecCD subfamily.</text>
</comment>
<dbReference type="PANTHER" id="PTHR30472:SF27">
    <property type="entry name" value="PETROBACTIN IMPORT SYSTEM PERMEASE PROTEIN YCLN"/>
    <property type="match status" value="1"/>
</dbReference>
<keyword evidence="7 10" id="KW-1133">Transmembrane helix</keyword>
<dbReference type="AlphaFoldDB" id="A0A1G9JDE2"/>
<feature type="transmembrane region" description="Helical" evidence="10">
    <location>
        <begin position="92"/>
        <end position="111"/>
    </location>
</feature>
<feature type="transmembrane region" description="Helical" evidence="10">
    <location>
        <begin position="278"/>
        <end position="299"/>
    </location>
</feature>
<evidence type="ECO:0000256" key="1">
    <source>
        <dbReference type="ARBA" id="ARBA00004651"/>
    </source>
</evidence>
<feature type="transmembrane region" description="Helical" evidence="10">
    <location>
        <begin position="150"/>
        <end position="171"/>
    </location>
</feature>
<dbReference type="FunFam" id="1.10.3470.10:FF:000004">
    <property type="entry name" value="Iron compound ABC transporter, permease"/>
    <property type="match status" value="1"/>
</dbReference>
<organism evidence="11 12">
    <name type="scientific">Romboutsia lituseburensis DSM 797</name>
    <dbReference type="NCBI Taxonomy" id="1121325"/>
    <lineage>
        <taxon>Bacteria</taxon>
        <taxon>Bacillati</taxon>
        <taxon>Bacillota</taxon>
        <taxon>Clostridia</taxon>
        <taxon>Peptostreptococcales</taxon>
        <taxon>Peptostreptococcaceae</taxon>
        <taxon>Romboutsia</taxon>
    </lineage>
</organism>
<evidence type="ECO:0000256" key="10">
    <source>
        <dbReference type="SAM" id="Phobius"/>
    </source>
</evidence>
<evidence type="ECO:0000313" key="11">
    <source>
        <dbReference type="EMBL" id="SDL35153.1"/>
    </source>
</evidence>
<evidence type="ECO:0000256" key="4">
    <source>
        <dbReference type="ARBA" id="ARBA00022475"/>
    </source>
</evidence>
<dbReference type="InterPro" id="IPR037294">
    <property type="entry name" value="ABC_BtuC-like"/>
</dbReference>
<evidence type="ECO:0000256" key="9">
    <source>
        <dbReference type="ARBA" id="ARBA00023136"/>
    </source>
</evidence>
<evidence type="ECO:0000256" key="5">
    <source>
        <dbReference type="ARBA" id="ARBA00022496"/>
    </source>
</evidence>
<dbReference type="CDD" id="cd06550">
    <property type="entry name" value="TM_ABC_iron-siderophores_like"/>
    <property type="match status" value="1"/>
</dbReference>
<feature type="transmembrane region" description="Helical" evidence="10">
    <location>
        <begin position="120"/>
        <end position="138"/>
    </location>
</feature>
<dbReference type="GO" id="GO:0005886">
    <property type="term" value="C:plasma membrane"/>
    <property type="evidence" value="ECO:0007669"/>
    <property type="project" value="UniProtKB-SubCell"/>
</dbReference>
<evidence type="ECO:0000256" key="2">
    <source>
        <dbReference type="ARBA" id="ARBA00007935"/>
    </source>
</evidence>
<keyword evidence="5" id="KW-0406">Ion transport</keyword>
<feature type="transmembrane region" description="Helical" evidence="10">
    <location>
        <begin position="60"/>
        <end position="80"/>
    </location>
</feature>
<dbReference type="STRING" id="1121325.SAMN04515677_101599"/>
<keyword evidence="9 10" id="KW-0472">Membrane</keyword>
<gene>
    <name evidence="11" type="ORF">SAMN04515677_101599</name>
</gene>
<evidence type="ECO:0000313" key="12">
    <source>
        <dbReference type="Proteomes" id="UP000199068"/>
    </source>
</evidence>
<evidence type="ECO:0000256" key="7">
    <source>
        <dbReference type="ARBA" id="ARBA00022989"/>
    </source>
</evidence>
<feature type="transmembrane region" description="Helical" evidence="10">
    <location>
        <begin position="233"/>
        <end position="266"/>
    </location>
</feature>
<dbReference type="GO" id="GO:0033214">
    <property type="term" value="P:siderophore-iron import into cell"/>
    <property type="evidence" value="ECO:0007669"/>
    <property type="project" value="TreeGrafter"/>
</dbReference>
<dbReference type="SUPFAM" id="SSF81345">
    <property type="entry name" value="ABC transporter involved in vitamin B12 uptake, BtuC"/>
    <property type="match status" value="1"/>
</dbReference>
<name>A0A1G9JDE2_9FIRM</name>
<keyword evidence="12" id="KW-1185">Reference proteome</keyword>
<evidence type="ECO:0000256" key="8">
    <source>
        <dbReference type="ARBA" id="ARBA00023004"/>
    </source>
</evidence>
<keyword evidence="8" id="KW-0408">Iron</keyword>
<comment type="subcellular location">
    <subcellularLocation>
        <location evidence="1">Cell membrane</location>
        <topology evidence="1">Multi-pass membrane protein</topology>
    </subcellularLocation>
</comment>
<reference evidence="11 12" key="1">
    <citation type="submission" date="2016-10" db="EMBL/GenBank/DDBJ databases">
        <authorList>
            <person name="de Groot N.N."/>
        </authorList>
    </citation>
    <scope>NUCLEOTIDE SEQUENCE [LARGE SCALE GENOMIC DNA]</scope>
    <source>
        <strain evidence="11 12">DSM 797</strain>
    </source>
</reference>
<proteinExistence type="inferred from homology"/>
<protein>
    <submittedName>
        <fullName evidence="11">Iron complex transport system permease protein</fullName>
    </submittedName>
</protein>
<dbReference type="InterPro" id="IPR000522">
    <property type="entry name" value="ABC_transptr_permease_BtuC"/>
</dbReference>
<keyword evidence="6 10" id="KW-0812">Transmembrane</keyword>
<sequence length="331" mass="36452">MGINYHITDNVGGIMKKRHLIILLILLSLISVFLGVHDIKITDIFRLSNDQINVLLISRIPRLISILVAGMGMSICGLIMQQISKNKFVSPTTGATIDAAQLGLVFAMLLLPKAGMGGKMIISFIFSLIGTFLFMNILKRLQFKNAVFVPLVGIMFGNIIGSMTTFIAYRYNLMQDISAWMQGNFAMILKGNYEMLYITIPLIVIAYLYANKFTIAGMGEDFATNLGLNYNKIVNIGLTIVAVVTASVVITVGSIPFIGLIVPNIVSMYKGDNIKDSIWHTGLFGAIFVLSCDIFSRIIIYPYEIPIGLTVGAIGSAMFLYMILRRKSYAS</sequence>